<organism evidence="8 9">
    <name type="scientific">Paenibacillus planticolens</name>
    <dbReference type="NCBI Taxonomy" id="2654976"/>
    <lineage>
        <taxon>Bacteria</taxon>
        <taxon>Bacillati</taxon>
        <taxon>Bacillota</taxon>
        <taxon>Bacilli</taxon>
        <taxon>Bacillales</taxon>
        <taxon>Paenibacillaceae</taxon>
        <taxon>Paenibacillus</taxon>
    </lineage>
</organism>
<dbReference type="InterPro" id="IPR003961">
    <property type="entry name" value="FN3_dom"/>
</dbReference>
<feature type="domain" description="Fibronectin type-III" evidence="6">
    <location>
        <begin position="249"/>
        <end position="342"/>
    </location>
</feature>
<name>A0ABX1ZNV6_9BACL</name>
<dbReference type="Pfam" id="PF00544">
    <property type="entry name" value="Pectate_lyase_4"/>
    <property type="match status" value="1"/>
</dbReference>
<evidence type="ECO:0000313" key="8">
    <source>
        <dbReference type="EMBL" id="NOV01767.1"/>
    </source>
</evidence>
<comment type="similarity">
    <text evidence="3">Belongs to the polysaccharide lyase 1 family.</text>
</comment>
<keyword evidence="3" id="KW-0119">Carbohydrate metabolism</keyword>
<dbReference type="Proteomes" id="UP000618579">
    <property type="component" value="Unassembled WGS sequence"/>
</dbReference>
<dbReference type="EMBL" id="WHNZ01000039">
    <property type="protein sequence ID" value="NOV01767.1"/>
    <property type="molecule type" value="Genomic_DNA"/>
</dbReference>
<evidence type="ECO:0000256" key="2">
    <source>
        <dbReference type="ARBA" id="ARBA00023239"/>
    </source>
</evidence>
<evidence type="ECO:0000313" key="9">
    <source>
        <dbReference type="Proteomes" id="UP000618579"/>
    </source>
</evidence>
<evidence type="ECO:0000259" key="7">
    <source>
        <dbReference type="PROSITE" id="PS51272"/>
    </source>
</evidence>
<dbReference type="RefSeq" id="WP_171684580.1">
    <property type="nucleotide sequence ID" value="NZ_WHNZ01000039.1"/>
</dbReference>
<keyword evidence="1" id="KW-0677">Repeat</keyword>
<dbReference type="Pfam" id="PF00395">
    <property type="entry name" value="SLH"/>
    <property type="match status" value="3"/>
</dbReference>
<feature type="chain" id="PRO_5045421939" description="Pectate lyase" evidence="5">
    <location>
        <begin position="34"/>
        <end position="1991"/>
    </location>
</feature>
<dbReference type="SMART" id="SM00656">
    <property type="entry name" value="Amb_all"/>
    <property type="match status" value="1"/>
</dbReference>
<feature type="domain" description="SLH" evidence="7">
    <location>
        <begin position="1805"/>
        <end position="1863"/>
    </location>
</feature>
<keyword evidence="5" id="KW-0732">Signal</keyword>
<dbReference type="InterPro" id="IPR012334">
    <property type="entry name" value="Pectin_lyas_fold"/>
</dbReference>
<dbReference type="InterPro" id="IPR001119">
    <property type="entry name" value="SLH_dom"/>
</dbReference>
<gene>
    <name evidence="8" type="ORF">GC097_17255</name>
</gene>
<dbReference type="PANTHER" id="PTHR13817:SF73">
    <property type="entry name" value="FIBRONECTIN TYPE-III DOMAIN-CONTAINING PROTEIN"/>
    <property type="match status" value="1"/>
</dbReference>
<dbReference type="SUPFAM" id="SSF49899">
    <property type="entry name" value="Concanavalin A-like lectins/glucanases"/>
    <property type="match status" value="1"/>
</dbReference>
<feature type="domain" description="Fibronectin type-III" evidence="6">
    <location>
        <begin position="438"/>
        <end position="524"/>
    </location>
</feature>
<evidence type="ECO:0000256" key="1">
    <source>
        <dbReference type="ARBA" id="ARBA00022737"/>
    </source>
</evidence>
<accession>A0ABX1ZNV6</accession>
<dbReference type="InterPro" id="IPR013320">
    <property type="entry name" value="ConA-like_dom_sf"/>
</dbReference>
<protein>
    <recommendedName>
        <fullName evidence="10">Pectate lyase</fullName>
    </recommendedName>
</protein>
<feature type="region of interest" description="Disordered" evidence="4">
    <location>
        <begin position="1144"/>
        <end position="1166"/>
    </location>
</feature>
<keyword evidence="2 3" id="KW-0456">Lyase</keyword>
<dbReference type="InterPro" id="IPR011050">
    <property type="entry name" value="Pectin_lyase_fold/virulence"/>
</dbReference>
<evidence type="ECO:0008006" key="10">
    <source>
        <dbReference type="Google" id="ProtNLM"/>
    </source>
</evidence>
<feature type="signal peptide" evidence="5">
    <location>
        <begin position="1"/>
        <end position="33"/>
    </location>
</feature>
<comment type="subcellular location">
    <subcellularLocation>
        <location evidence="3">Secreted</location>
    </subcellularLocation>
</comment>
<evidence type="ECO:0000256" key="3">
    <source>
        <dbReference type="RuleBase" id="RU361173"/>
    </source>
</evidence>
<dbReference type="Gene3D" id="2.160.20.10">
    <property type="entry name" value="Single-stranded right-handed beta-helix, Pectin lyase-like"/>
    <property type="match status" value="1"/>
</dbReference>
<comment type="caution">
    <text evidence="8">The sequence shown here is derived from an EMBL/GenBank/DDBJ whole genome shotgun (WGS) entry which is preliminary data.</text>
</comment>
<feature type="domain" description="Fibronectin type-III" evidence="6">
    <location>
        <begin position="1474"/>
        <end position="1564"/>
    </location>
</feature>
<dbReference type="Gene3D" id="2.60.40.10">
    <property type="entry name" value="Immunoglobulins"/>
    <property type="match status" value="6"/>
</dbReference>
<dbReference type="InterPro" id="IPR036116">
    <property type="entry name" value="FN3_sf"/>
</dbReference>
<feature type="domain" description="SLH" evidence="7">
    <location>
        <begin position="1864"/>
        <end position="1927"/>
    </location>
</feature>
<keyword evidence="3" id="KW-0624">Polysaccharide degradation</keyword>
<keyword evidence="9" id="KW-1185">Reference proteome</keyword>
<dbReference type="SUPFAM" id="SSF49265">
    <property type="entry name" value="Fibronectin type III"/>
    <property type="match status" value="4"/>
</dbReference>
<feature type="domain" description="SLH" evidence="7">
    <location>
        <begin position="1931"/>
        <end position="1991"/>
    </location>
</feature>
<evidence type="ECO:0000256" key="5">
    <source>
        <dbReference type="SAM" id="SignalP"/>
    </source>
</evidence>
<dbReference type="PANTHER" id="PTHR13817">
    <property type="entry name" value="TITIN"/>
    <property type="match status" value="1"/>
</dbReference>
<dbReference type="PROSITE" id="PS50853">
    <property type="entry name" value="FN3"/>
    <property type="match status" value="6"/>
</dbReference>
<feature type="domain" description="Fibronectin type-III" evidence="6">
    <location>
        <begin position="1380"/>
        <end position="1470"/>
    </location>
</feature>
<sequence>MKHHKLNKVFAMILTFTLLLSFLPQVYVPTALAAATNLPSGWTDVAMNDGIASGNAMVKSTSADYDSTTQTFTIAGSEGKLQSTGDSAYFVNTTISGDFVATVRVASFAPFGTSGTTTAPQAMLMLKNGTAKTSNGFYAVFNNTNVLAYKRYSSTGTVNASPAIAATAPFYLRLEKVGNKYNTYYSKDGSAFGTAYATITDSTNLIDSASNDAALNIGLAVTEANVKFDNLVIKRADGTVIFGGDPAPPPSSPTGLTVVNPGSNANVNLSWTAASGAASYTIKRGTQSGIYTDLATIPSVSTTYADTAAVNGTQYFYVVTAKNAAGIESASSSNEVWDTPVLPRPNAPTGLTANAGDTQVTLNWTAAVEAQSYTIKYATASGGPYTSVTGIASNSYTLKGLTNNTTYYFTVSAVNGAGTSQDSAEVQATPMTTPPPQAPTGVMAAGADAKVSVSWSAVNGANSYSVKRSTDGQNFTTVASGLTVTNYTDTGLTNGTTYHYVVTAVNPQGESGNSAVVSAVPAQLVAGSPVISKSGGWFETAYVEWAPVSNAQGYNVYVKPASASDSLYVQMDTQLIRQYPTYWRADAVGLPAGAYVMKVEALFSDGSSKYAVSDILSVSKYDRSGFAFSSQSPLKTSSGAYNDDGSLRSGAQVIYVTSATARTVTLDVITSSKGAKTTGTGIGEILTLRQKGYDQTPLAIRLIGQVTKADMSGQLNSSGYLEVKGKSAYTEMNVTLEGIGEDTYAYGWGFLVRNAGNVELRNIGMMRFPDDAFSMDTKNVNIWVHNNDLFYGDAGSDADQVKGDGSTDIKGSSTYITISYNHYWDSGKSSLSGLSEPSEYFVTFHHNWFDHSDSRHPRVRVGTIHVYNNYYDGVSKYGVGATTGSSIFVESNYWRNAHDPMMISLQGTDIKDGVANGTFSSESGGMIKAYNNIITNPNSLIYANSNAGTAPANPTSFDAYLASSRNETVPSSYKALVGGAAYNNFDTLVETAVDPANIDDVNNIPQIVTKKAGRLNQGDFTWQFNNAVDDALYVVNTALKNKTLAYTTQLVAVGGNSTQQTIPAPSAPTGLTATAGDAQVALTWTAVSGAASYNIKRSTTNGSGYTQFGTSVTASYTDTSVTNGTTYYYVVEATNTAGTSAASTQASATPAAVNNGGSDGSGSGTTLINDTFESTATLTDLGYSVIVPNPSAGTALDASIAAPSTALQGSTKSLYLHDTDKSASTQLVKVNKAFAPQSGVITNEFDYMLTAAASATKVVRLLSSTGAVAVEIQTVKNGSATVFSYKTVPAGQSSAIDNFMAGYAINTWYHFKIVADVSAQTADVYINGTKQNTTPLPFYTATTVSDIGSFETSTPGSNTIDQYLDNISLSAVGGDPVDPAPASPTGLTAAPGDAQVALAWTAVNGATSYNIKRSTTSGSGYTQVGTSLAASYTDSGLTNGTTYYYVVEAVNSAGTSPASAQVSETPTAPATITIPSVTESVYATGGSSQVDITWATVMGATYYNVKRSLSESGPFTNIAVNLTVNSYSDTSVTNGTTYYYVVTAANTAGESEASIVASATPRSSTSGGGCCYSAGSASSTTVTTNKDGSVSINMAATTQKTTDGKTAAVVTLDSATLDQALSNNNKTVVVEVKSDETVAQVNLPASSLLNASKQSSNTVLVVKFDNATYALPVSLLNIDSLAKSIGADVKDLKVNIVIEQISGSQAAQIANATKQAGAQLLTPAVDFTVTVEAGGKSVSVNDFGNTYVSRSLELSSTVDSKQATAVMIDPATGEMTFVPATFQVVDGKTKVTISRPGNSIYSVVQFDKSFADMKDHWAKGDVELLASKLLVKGRTEITFDPQSSISRAEFAAMLVRGLGLGEDKTNKFKDVSASDWYMGIVGSASKAGLIEGDESGKFNPNASITREEMAVMIDRAMVFVGKKTSGDVNQLNAFKDASAISPWAKDAVAKGVTAGLLNGKSANAFEPSATASRAEAAVLLKRLLQTVGFIN</sequence>
<reference evidence="8 9" key="1">
    <citation type="submission" date="2019-10" db="EMBL/GenBank/DDBJ databases">
        <title>Description of Paenibacillus pedi sp. nov.</title>
        <authorList>
            <person name="Carlier A."/>
            <person name="Qi S."/>
        </authorList>
    </citation>
    <scope>NUCLEOTIDE SEQUENCE [LARGE SCALE GENOMIC DNA]</scope>
    <source>
        <strain evidence="8 9">LMG 31457</strain>
    </source>
</reference>
<evidence type="ECO:0000259" key="6">
    <source>
        <dbReference type="PROSITE" id="PS50853"/>
    </source>
</evidence>
<dbReference type="InterPro" id="IPR002022">
    <property type="entry name" value="Pec_lyase"/>
</dbReference>
<evidence type="ECO:0000256" key="4">
    <source>
        <dbReference type="SAM" id="MobiDB-lite"/>
    </source>
</evidence>
<dbReference type="InterPro" id="IPR013783">
    <property type="entry name" value="Ig-like_fold"/>
</dbReference>
<keyword evidence="3" id="KW-0964">Secreted</keyword>
<dbReference type="InterPro" id="IPR050964">
    <property type="entry name" value="Striated_Muscle_Regulatory"/>
</dbReference>
<proteinExistence type="inferred from homology"/>
<dbReference type="CDD" id="cd00063">
    <property type="entry name" value="FN3"/>
    <property type="match status" value="6"/>
</dbReference>
<dbReference type="SUPFAM" id="SSF51126">
    <property type="entry name" value="Pectin lyase-like"/>
    <property type="match status" value="1"/>
</dbReference>
<feature type="domain" description="Fibronectin type-III" evidence="6">
    <location>
        <begin position="1064"/>
        <end position="1153"/>
    </location>
</feature>
<dbReference type="PROSITE" id="PS51272">
    <property type="entry name" value="SLH"/>
    <property type="match status" value="3"/>
</dbReference>
<feature type="domain" description="Fibronectin type-III" evidence="6">
    <location>
        <begin position="344"/>
        <end position="436"/>
    </location>
</feature>
<dbReference type="Pfam" id="PF00041">
    <property type="entry name" value="fn3"/>
    <property type="match status" value="3"/>
</dbReference>
<dbReference type="SMART" id="SM00060">
    <property type="entry name" value="FN3"/>
    <property type="match status" value="7"/>
</dbReference>